<dbReference type="AlphaFoldDB" id="A0A0F0KCZ9"/>
<dbReference type="RefSeq" id="WP_045251905.1">
    <property type="nucleotide sequence ID" value="NZ_JYIT01000085.1"/>
</dbReference>
<feature type="domain" description="Alanine racemase C-terminal" evidence="5">
    <location>
        <begin position="243"/>
        <end position="349"/>
    </location>
</feature>
<keyword evidence="3 6" id="KW-0413">Isomerase</keyword>
<dbReference type="InterPro" id="IPR029066">
    <property type="entry name" value="PLP-binding_barrel"/>
</dbReference>
<dbReference type="SUPFAM" id="SSF51419">
    <property type="entry name" value="PLP-binding barrel"/>
    <property type="match status" value="1"/>
</dbReference>
<proteinExistence type="predicted"/>
<evidence type="ECO:0000256" key="4">
    <source>
        <dbReference type="PIRSR" id="PIRSR600821-50"/>
    </source>
</evidence>
<dbReference type="PANTHER" id="PTHR30511:SF0">
    <property type="entry name" value="ALANINE RACEMASE, CATABOLIC-RELATED"/>
    <property type="match status" value="1"/>
</dbReference>
<dbReference type="PROSITE" id="PS00395">
    <property type="entry name" value="ALANINE_RACEMASE"/>
    <property type="match status" value="1"/>
</dbReference>
<dbReference type="Pfam" id="PF00842">
    <property type="entry name" value="Ala_racemase_C"/>
    <property type="match status" value="1"/>
</dbReference>
<dbReference type="GO" id="GO:0008784">
    <property type="term" value="F:alanine racemase activity"/>
    <property type="evidence" value="ECO:0007669"/>
    <property type="project" value="UniProtKB-EC"/>
</dbReference>
<dbReference type="GO" id="GO:0009252">
    <property type="term" value="P:peptidoglycan biosynthetic process"/>
    <property type="evidence" value="ECO:0007669"/>
    <property type="project" value="TreeGrafter"/>
</dbReference>
<dbReference type="Gene3D" id="2.40.37.10">
    <property type="entry name" value="Lyase, Ornithine Decarboxylase, Chain A, domain 1"/>
    <property type="match status" value="2"/>
</dbReference>
<dbReference type="GO" id="GO:0030170">
    <property type="term" value="F:pyridoxal phosphate binding"/>
    <property type="evidence" value="ECO:0007669"/>
    <property type="project" value="TreeGrafter"/>
</dbReference>
<dbReference type="PATRIC" id="fig|582680.7.peg.3301"/>
<dbReference type="Gene3D" id="3.20.20.10">
    <property type="entry name" value="Alanine racemase"/>
    <property type="match status" value="1"/>
</dbReference>
<keyword evidence="2 4" id="KW-0663">Pyridoxal phosphate</keyword>
<evidence type="ECO:0000313" key="7">
    <source>
        <dbReference type="Proteomes" id="UP000033448"/>
    </source>
</evidence>
<dbReference type="InterPro" id="IPR011079">
    <property type="entry name" value="Ala_racemase_C"/>
</dbReference>
<evidence type="ECO:0000256" key="3">
    <source>
        <dbReference type="ARBA" id="ARBA00023235"/>
    </source>
</evidence>
<dbReference type="EMBL" id="JYIT01000085">
    <property type="protein sequence ID" value="KJL18772.1"/>
    <property type="molecule type" value="Genomic_DNA"/>
</dbReference>
<dbReference type="InterPro" id="IPR009006">
    <property type="entry name" value="Ala_racemase/Decarboxylase_C"/>
</dbReference>
<dbReference type="Proteomes" id="UP000033448">
    <property type="component" value="Unassembled WGS sequence"/>
</dbReference>
<dbReference type="PANTHER" id="PTHR30511">
    <property type="entry name" value="ALANINE RACEMASE"/>
    <property type="match status" value="1"/>
</dbReference>
<gene>
    <name evidence="6" type="primary">alr_5</name>
    <name evidence="6" type="ORF">RL72_03240</name>
</gene>
<dbReference type="Pfam" id="PF01168">
    <property type="entry name" value="Ala_racemase_N"/>
    <property type="match status" value="1"/>
</dbReference>
<dbReference type="InterPro" id="IPR020622">
    <property type="entry name" value="Ala_racemase_pyridoxalP-BS"/>
</dbReference>
<comment type="caution">
    <text evidence="6">The sequence shown here is derived from an EMBL/GenBank/DDBJ whole genome shotgun (WGS) entry which is preliminary data.</text>
</comment>
<keyword evidence="7" id="KW-1185">Reference proteome</keyword>
<dbReference type="EC" id="5.1.1.1" evidence="6"/>
<dbReference type="GO" id="GO:0030632">
    <property type="term" value="P:D-alanine biosynthetic process"/>
    <property type="evidence" value="ECO:0007669"/>
    <property type="project" value="TreeGrafter"/>
</dbReference>
<dbReference type="InterPro" id="IPR000821">
    <property type="entry name" value="Ala_racemase"/>
</dbReference>
<name>A0A0F0KCZ9_9MICO</name>
<evidence type="ECO:0000259" key="5">
    <source>
        <dbReference type="SMART" id="SM01005"/>
    </source>
</evidence>
<dbReference type="PRINTS" id="PR00992">
    <property type="entry name" value="ALARACEMASE"/>
</dbReference>
<comment type="cofactor">
    <cofactor evidence="1 4">
        <name>pyridoxal 5'-phosphate</name>
        <dbReference type="ChEBI" id="CHEBI:597326"/>
    </cofactor>
</comment>
<sequence>MGGVTGPVLRADATVLRANIAAVTARVAPAELMIVVKDDGYGLGAAWAARVAVDAGVRWIGSYDIPTAIQLRAEIGDGPRLFAWVTSTDDEIAAALHAHVDLGVGSLDYLERVIVQADASGFRARIHLKIDTGLHRNGLSAAEWDEGVRIALDAQHRGMIDLVGAWSHLAEASDAEDDAAQARFLAAVARAEELGAVLPHQHLTASAATWERPELRGTLVRVGAFCFGVRSAGGPDLPGIAPAAELLAPVTRIEGDVAVIAVGSFDGLPSTLAGRIRVGTPAGPRPLRDIGIDEMRLEAWDSAAPGDEVLLFGRGRCGEETPTTLAEAIGTVGEEILCRLTPHVHREYR</sequence>
<organism evidence="6 7">
    <name type="scientific">Microbacterium azadirachtae</name>
    <dbReference type="NCBI Taxonomy" id="582680"/>
    <lineage>
        <taxon>Bacteria</taxon>
        <taxon>Bacillati</taxon>
        <taxon>Actinomycetota</taxon>
        <taxon>Actinomycetes</taxon>
        <taxon>Micrococcales</taxon>
        <taxon>Microbacteriaceae</taxon>
        <taxon>Microbacterium</taxon>
    </lineage>
</organism>
<protein>
    <submittedName>
        <fullName evidence="6">Alanine racemase</fullName>
        <ecNumber evidence="6">5.1.1.1</ecNumber>
    </submittedName>
</protein>
<evidence type="ECO:0000313" key="6">
    <source>
        <dbReference type="EMBL" id="KJL18772.1"/>
    </source>
</evidence>
<evidence type="ECO:0000256" key="2">
    <source>
        <dbReference type="ARBA" id="ARBA00022898"/>
    </source>
</evidence>
<evidence type="ECO:0000256" key="1">
    <source>
        <dbReference type="ARBA" id="ARBA00001933"/>
    </source>
</evidence>
<dbReference type="GO" id="GO:0005829">
    <property type="term" value="C:cytosol"/>
    <property type="evidence" value="ECO:0007669"/>
    <property type="project" value="TreeGrafter"/>
</dbReference>
<dbReference type="SMART" id="SM01005">
    <property type="entry name" value="Ala_racemase_C"/>
    <property type="match status" value="1"/>
</dbReference>
<dbReference type="SUPFAM" id="SSF50621">
    <property type="entry name" value="Alanine racemase C-terminal domain-like"/>
    <property type="match status" value="1"/>
</dbReference>
<accession>A0A0F0KCZ9</accession>
<reference evidence="6 7" key="1">
    <citation type="submission" date="2015-02" db="EMBL/GenBank/DDBJ databases">
        <title>Draft genome sequences of ten Microbacterium spp. with emphasis on heavy metal contaminated environments.</title>
        <authorList>
            <person name="Corretto E."/>
        </authorList>
    </citation>
    <scope>NUCLEOTIDE SEQUENCE [LARGE SCALE GENOMIC DNA]</scope>
    <source>
        <strain evidence="6 7">DSM 23848</strain>
    </source>
</reference>
<feature type="modified residue" description="N6-(pyridoxal phosphate)lysine" evidence="4">
    <location>
        <position position="37"/>
    </location>
</feature>
<dbReference type="InterPro" id="IPR001608">
    <property type="entry name" value="Ala_racemase_N"/>
</dbReference>